<keyword evidence="1" id="KW-0732">Signal</keyword>
<feature type="chain" id="PRO_5036229298" evidence="1">
    <location>
        <begin position="22"/>
        <end position="93"/>
    </location>
</feature>
<evidence type="ECO:0000313" key="5">
    <source>
        <dbReference type="EMBL" id="CAF1564368.1"/>
    </source>
</evidence>
<evidence type="ECO:0000313" key="2">
    <source>
        <dbReference type="EMBL" id="CAF0820711.1"/>
    </source>
</evidence>
<dbReference type="EMBL" id="CAJNON010000029">
    <property type="protein sequence ID" value="CAF0820711.1"/>
    <property type="molecule type" value="Genomic_DNA"/>
</dbReference>
<dbReference type="Proteomes" id="UP000663877">
    <property type="component" value="Unassembled WGS sequence"/>
</dbReference>
<name>A0A815Y157_9BILA</name>
<dbReference type="Proteomes" id="UP000663891">
    <property type="component" value="Unassembled WGS sequence"/>
</dbReference>
<feature type="signal peptide" evidence="1">
    <location>
        <begin position="1"/>
        <end position="21"/>
    </location>
</feature>
<dbReference type="EMBL" id="CAJNOI010000449">
    <property type="protein sequence ID" value="CAF1281648.1"/>
    <property type="molecule type" value="Genomic_DNA"/>
</dbReference>
<reference evidence="5" key="1">
    <citation type="submission" date="2021-02" db="EMBL/GenBank/DDBJ databases">
        <authorList>
            <person name="Nowell W R."/>
        </authorList>
    </citation>
    <scope>NUCLEOTIDE SEQUENCE</scope>
</reference>
<dbReference type="OrthoDB" id="10268395at2759"/>
<evidence type="ECO:0000313" key="3">
    <source>
        <dbReference type="EMBL" id="CAF1281648.1"/>
    </source>
</evidence>
<keyword evidence="6" id="KW-1185">Reference proteome</keyword>
<evidence type="ECO:0000313" key="4">
    <source>
        <dbReference type="EMBL" id="CAF1299737.1"/>
    </source>
</evidence>
<organism evidence="5 6">
    <name type="scientific">Adineta steineri</name>
    <dbReference type="NCBI Taxonomy" id="433720"/>
    <lineage>
        <taxon>Eukaryota</taxon>
        <taxon>Metazoa</taxon>
        <taxon>Spiralia</taxon>
        <taxon>Gnathifera</taxon>
        <taxon>Rotifera</taxon>
        <taxon>Eurotatoria</taxon>
        <taxon>Bdelloidea</taxon>
        <taxon>Adinetida</taxon>
        <taxon>Adinetidae</taxon>
        <taxon>Adineta</taxon>
    </lineage>
</organism>
<protein>
    <submittedName>
        <fullName evidence="5">Uncharacterized protein</fullName>
    </submittedName>
</protein>
<evidence type="ECO:0000313" key="6">
    <source>
        <dbReference type="Proteomes" id="UP000663832"/>
    </source>
</evidence>
<evidence type="ECO:0000256" key="1">
    <source>
        <dbReference type="SAM" id="SignalP"/>
    </source>
</evidence>
<dbReference type="EMBL" id="CAJNOM010000800">
    <property type="protein sequence ID" value="CAF1564368.1"/>
    <property type="molecule type" value="Genomic_DNA"/>
</dbReference>
<dbReference type="Proteomes" id="UP000663860">
    <property type="component" value="Unassembled WGS sequence"/>
</dbReference>
<accession>A0A815Y157</accession>
<dbReference type="Proteomes" id="UP000663832">
    <property type="component" value="Unassembled WGS sequence"/>
</dbReference>
<sequence>MFSAIIRLSIILGIALAVCEAGDILCLRRVPIFTCASMSCPDVGWAVTSKRYPCDCFKIEKVSGKNQKWYKIELPNGHGYVTDDHCSGKVPQC</sequence>
<dbReference type="EMBL" id="CAJNOE010000649">
    <property type="protein sequence ID" value="CAF1299737.1"/>
    <property type="molecule type" value="Genomic_DNA"/>
</dbReference>
<dbReference type="AlphaFoldDB" id="A0A815Y157"/>
<proteinExistence type="predicted"/>
<comment type="caution">
    <text evidence="5">The sequence shown here is derived from an EMBL/GenBank/DDBJ whole genome shotgun (WGS) entry which is preliminary data.</text>
</comment>
<gene>
    <name evidence="3" type="ORF">BJG266_LOCUS31238</name>
    <name evidence="4" type="ORF">IZO911_LOCUS33991</name>
    <name evidence="5" type="ORF">QVE165_LOCUS48200</name>
    <name evidence="2" type="ORF">VCS650_LOCUS5055</name>
</gene>